<comment type="caution">
    <text evidence="2">The sequence shown here is derived from an EMBL/GenBank/DDBJ whole genome shotgun (WGS) entry which is preliminary data.</text>
</comment>
<name>A0ABU1Q9I7_9BACL</name>
<dbReference type="RefSeq" id="WP_076293447.1">
    <property type="nucleotide sequence ID" value="NZ_JAVDUG010000001.1"/>
</dbReference>
<protein>
    <submittedName>
        <fullName evidence="2">Uncharacterized protein</fullName>
    </submittedName>
</protein>
<dbReference type="Proteomes" id="UP001266807">
    <property type="component" value="Unassembled WGS sequence"/>
</dbReference>
<gene>
    <name evidence="2" type="ORF">J2W98_000537</name>
</gene>
<keyword evidence="1" id="KW-0175">Coiled coil</keyword>
<organism evidence="2 3">
    <name type="scientific">Paenibacillus peoriae</name>
    <dbReference type="NCBI Taxonomy" id="59893"/>
    <lineage>
        <taxon>Bacteria</taxon>
        <taxon>Bacillati</taxon>
        <taxon>Bacillota</taxon>
        <taxon>Bacilli</taxon>
        <taxon>Bacillales</taxon>
        <taxon>Paenibacillaceae</taxon>
        <taxon>Paenibacillus</taxon>
    </lineage>
</organism>
<feature type="coiled-coil region" evidence="1">
    <location>
        <begin position="62"/>
        <end position="89"/>
    </location>
</feature>
<sequence>MTDKPQQYPKMTYEQLEDSHSEWKKTAMDNYGWAKYEEKRADEATERHAAASRDRDAVYKKLGEAESLIQQKDAEIARLRSAIEKSIAEYELHEEPGAAAECMWQILYTHGQPEHASLLQGKGDKL</sequence>
<reference evidence="2 3" key="1">
    <citation type="submission" date="2023-07" db="EMBL/GenBank/DDBJ databases">
        <title>Sorghum-associated microbial communities from plants grown in Nebraska, USA.</title>
        <authorList>
            <person name="Schachtman D."/>
        </authorList>
    </citation>
    <scope>NUCLEOTIDE SEQUENCE [LARGE SCALE GENOMIC DNA]</scope>
    <source>
        <strain evidence="2 3">BE143</strain>
    </source>
</reference>
<evidence type="ECO:0000313" key="2">
    <source>
        <dbReference type="EMBL" id="MDR6776290.1"/>
    </source>
</evidence>
<proteinExistence type="predicted"/>
<evidence type="ECO:0000256" key="1">
    <source>
        <dbReference type="SAM" id="Coils"/>
    </source>
</evidence>
<keyword evidence="3" id="KW-1185">Reference proteome</keyword>
<evidence type="ECO:0000313" key="3">
    <source>
        <dbReference type="Proteomes" id="UP001266807"/>
    </source>
</evidence>
<accession>A0ABU1Q9I7</accession>
<dbReference type="EMBL" id="JAVDUG010000001">
    <property type="protein sequence ID" value="MDR6776290.1"/>
    <property type="molecule type" value="Genomic_DNA"/>
</dbReference>